<reference evidence="2 3" key="1">
    <citation type="journal article" date="2014" name="Nat. Commun.">
        <title>Molecular traces of alternative social organization in a termite genome.</title>
        <authorList>
            <person name="Terrapon N."/>
            <person name="Li C."/>
            <person name="Robertson H.M."/>
            <person name="Ji L."/>
            <person name="Meng X."/>
            <person name="Booth W."/>
            <person name="Chen Z."/>
            <person name="Childers C.P."/>
            <person name="Glastad K.M."/>
            <person name="Gokhale K."/>
            <person name="Gowin J."/>
            <person name="Gronenberg W."/>
            <person name="Hermansen R.A."/>
            <person name="Hu H."/>
            <person name="Hunt B.G."/>
            <person name="Huylmans A.K."/>
            <person name="Khalil S.M."/>
            <person name="Mitchell R.D."/>
            <person name="Munoz-Torres M.C."/>
            <person name="Mustard J.A."/>
            <person name="Pan H."/>
            <person name="Reese J.T."/>
            <person name="Scharf M.E."/>
            <person name="Sun F."/>
            <person name="Vogel H."/>
            <person name="Xiao J."/>
            <person name="Yang W."/>
            <person name="Yang Z."/>
            <person name="Yang Z."/>
            <person name="Zhou J."/>
            <person name="Zhu J."/>
            <person name="Brent C.S."/>
            <person name="Elsik C.G."/>
            <person name="Goodisman M.A."/>
            <person name="Liberles D.A."/>
            <person name="Roe R.M."/>
            <person name="Vargo E.L."/>
            <person name="Vilcinskas A."/>
            <person name="Wang J."/>
            <person name="Bornberg-Bauer E."/>
            <person name="Korb J."/>
            <person name="Zhang G."/>
            <person name="Liebig J."/>
        </authorList>
    </citation>
    <scope>NUCLEOTIDE SEQUENCE [LARGE SCALE GENOMIC DNA]</scope>
    <source>
        <tissue evidence="2">Whole organism</tissue>
    </source>
</reference>
<evidence type="ECO:0000256" key="1">
    <source>
        <dbReference type="SAM" id="Phobius"/>
    </source>
</evidence>
<evidence type="ECO:0008006" key="4">
    <source>
        <dbReference type="Google" id="ProtNLM"/>
    </source>
</evidence>
<name>A0A067RCB6_ZOONE</name>
<dbReference type="GO" id="GO:0006688">
    <property type="term" value="P:glycosphingolipid biosynthetic process"/>
    <property type="evidence" value="ECO:0007669"/>
    <property type="project" value="TreeGrafter"/>
</dbReference>
<protein>
    <recommendedName>
        <fullName evidence="4">Alpha-1,4-N-acetylglucosaminyltransferase</fullName>
    </recommendedName>
</protein>
<dbReference type="InParanoid" id="A0A067RCB6"/>
<dbReference type="EMBL" id="KK852549">
    <property type="protein sequence ID" value="KDR21521.1"/>
    <property type="molecule type" value="Genomic_DNA"/>
</dbReference>
<dbReference type="GO" id="GO:0016020">
    <property type="term" value="C:membrane"/>
    <property type="evidence" value="ECO:0007669"/>
    <property type="project" value="GOC"/>
</dbReference>
<keyword evidence="1" id="KW-0812">Transmembrane</keyword>
<evidence type="ECO:0000313" key="3">
    <source>
        <dbReference type="Proteomes" id="UP000027135"/>
    </source>
</evidence>
<sequence length="379" mass="42813">MLMGKWPEYVTAGCIFAAVLSIVTILTITMIATVLIITMLHSNTTHELVTRRESALLGTETPCDYQQEQKLLNKSTKASSYNIFNLIGTQSPSSLEGPREKISVTGMPISTNHKVFFVKTDYILSPHHLCAVESAAKFMSNYKFYLIILSTNNTKTNPKSDKRFNELLNSYPNLKQFHLKDDKYFHDSPIGSILHTSNFSPSLIVFAARILTLWRYGGITYDLNLVTLDNNPSRATYPIPSDDDIMISRDSGTVMSVRLQCHAFLYHMMMSLTSLNANQYKCRGTPISSNNVIHHALKNFCYNTAKKSESTIVSQEEPHKICKGISAMPHSMICTQPEERMSGNGKCVWASSNERNLHFREHLCPVAYRQYTTTTKIQN</sequence>
<keyword evidence="3" id="KW-1185">Reference proteome</keyword>
<dbReference type="PANTHER" id="PTHR12042:SF21">
    <property type="entry name" value="ALPHA1,4-GALACTOSYLTRANSFERASE 1-RELATED"/>
    <property type="match status" value="1"/>
</dbReference>
<dbReference type="InterPro" id="IPR051981">
    <property type="entry name" value="Glycosyltransf_32"/>
</dbReference>
<proteinExistence type="predicted"/>
<dbReference type="Proteomes" id="UP000027135">
    <property type="component" value="Unassembled WGS sequence"/>
</dbReference>
<gene>
    <name evidence="2" type="ORF">L798_01673</name>
</gene>
<keyword evidence="1" id="KW-0472">Membrane</keyword>
<evidence type="ECO:0000313" key="2">
    <source>
        <dbReference type="EMBL" id="KDR21521.1"/>
    </source>
</evidence>
<accession>A0A067RCB6</accession>
<dbReference type="GO" id="GO:0016758">
    <property type="term" value="F:hexosyltransferase activity"/>
    <property type="evidence" value="ECO:0007669"/>
    <property type="project" value="TreeGrafter"/>
</dbReference>
<organism evidence="2 3">
    <name type="scientific">Zootermopsis nevadensis</name>
    <name type="common">Dampwood termite</name>
    <dbReference type="NCBI Taxonomy" id="136037"/>
    <lineage>
        <taxon>Eukaryota</taxon>
        <taxon>Metazoa</taxon>
        <taxon>Ecdysozoa</taxon>
        <taxon>Arthropoda</taxon>
        <taxon>Hexapoda</taxon>
        <taxon>Insecta</taxon>
        <taxon>Pterygota</taxon>
        <taxon>Neoptera</taxon>
        <taxon>Polyneoptera</taxon>
        <taxon>Dictyoptera</taxon>
        <taxon>Blattodea</taxon>
        <taxon>Blattoidea</taxon>
        <taxon>Termitoidae</taxon>
        <taxon>Termopsidae</taxon>
        <taxon>Zootermopsis</taxon>
    </lineage>
</organism>
<keyword evidence="1" id="KW-1133">Transmembrane helix</keyword>
<dbReference type="PANTHER" id="PTHR12042">
    <property type="entry name" value="LACTOSYLCERAMIDE 4-ALPHA-GALACTOSYLTRANSFERASE ALPHA- 1,4-GALACTOSYLTRANSFERASE"/>
    <property type="match status" value="1"/>
</dbReference>
<feature type="transmembrane region" description="Helical" evidence="1">
    <location>
        <begin position="12"/>
        <end position="40"/>
    </location>
</feature>
<dbReference type="AlphaFoldDB" id="A0A067RCB6"/>